<sequence length="89" mass="9718">MMSSLGEAKDVDLSVEDEVSAKRGYTAAVKNPKVSKQSKHNALDLLHDELDGDTPRHYLDEGAEQSKDPNGLAELNTGLTTPLKVRLTR</sequence>
<feature type="region of interest" description="Disordered" evidence="1">
    <location>
        <begin position="49"/>
        <end position="89"/>
    </location>
</feature>
<reference evidence="3" key="1">
    <citation type="journal article" date="2017" name="Nat. Microbiol.">
        <title>Global analysis of biosynthetic gene clusters reveals vast potential of secondary metabolite production in Penicillium species.</title>
        <authorList>
            <person name="Nielsen J.C."/>
            <person name="Grijseels S."/>
            <person name="Prigent S."/>
            <person name="Ji B."/>
            <person name="Dainat J."/>
            <person name="Nielsen K.F."/>
            <person name="Frisvad J.C."/>
            <person name="Workman M."/>
            <person name="Nielsen J."/>
        </authorList>
    </citation>
    <scope>NUCLEOTIDE SEQUENCE [LARGE SCALE GENOMIC DNA]</scope>
    <source>
        <strain evidence="3">IBT 13039</strain>
    </source>
</reference>
<organism evidence="2 3">
    <name type="scientific">Penicillium nalgiovense</name>
    <dbReference type="NCBI Taxonomy" id="60175"/>
    <lineage>
        <taxon>Eukaryota</taxon>
        <taxon>Fungi</taxon>
        <taxon>Dikarya</taxon>
        <taxon>Ascomycota</taxon>
        <taxon>Pezizomycotina</taxon>
        <taxon>Eurotiomycetes</taxon>
        <taxon>Eurotiomycetidae</taxon>
        <taxon>Eurotiales</taxon>
        <taxon>Aspergillaceae</taxon>
        <taxon>Penicillium</taxon>
    </lineage>
</organism>
<dbReference type="Pfam" id="PF10346">
    <property type="entry name" value="Con-6"/>
    <property type="match status" value="1"/>
</dbReference>
<proteinExistence type="predicted"/>
<dbReference type="AlphaFoldDB" id="A0A1V6Z719"/>
<feature type="compositionally biased region" description="Basic and acidic residues" evidence="1">
    <location>
        <begin position="49"/>
        <end position="67"/>
    </location>
</feature>
<protein>
    <submittedName>
        <fullName evidence="2">Uncharacterized protein</fullName>
    </submittedName>
</protein>
<dbReference type="Proteomes" id="UP000191691">
    <property type="component" value="Unassembled WGS sequence"/>
</dbReference>
<evidence type="ECO:0000313" key="2">
    <source>
        <dbReference type="EMBL" id="OQE95489.1"/>
    </source>
</evidence>
<name>A0A1V6Z719_PENNA</name>
<gene>
    <name evidence="2" type="ORF">PENNAL_c0002G01586</name>
</gene>
<comment type="caution">
    <text evidence="2">The sequence shown here is derived from an EMBL/GenBank/DDBJ whole genome shotgun (WGS) entry which is preliminary data.</text>
</comment>
<accession>A0A1V6Z719</accession>
<dbReference type="OMA" id="DAPRHYL"/>
<dbReference type="InterPro" id="IPR018824">
    <property type="entry name" value="Conidiation-specific_6"/>
</dbReference>
<evidence type="ECO:0000313" key="3">
    <source>
        <dbReference type="Proteomes" id="UP000191691"/>
    </source>
</evidence>
<keyword evidence="3" id="KW-1185">Reference proteome</keyword>
<dbReference type="EMBL" id="MOOB01000002">
    <property type="protein sequence ID" value="OQE95489.1"/>
    <property type="molecule type" value="Genomic_DNA"/>
</dbReference>
<evidence type="ECO:0000256" key="1">
    <source>
        <dbReference type="SAM" id="MobiDB-lite"/>
    </source>
</evidence>